<evidence type="ECO:0000256" key="1">
    <source>
        <dbReference type="SAM" id="MobiDB-lite"/>
    </source>
</evidence>
<reference evidence="2 3" key="1">
    <citation type="submission" date="2013-09" db="EMBL/GenBank/DDBJ databases">
        <title>Whole genome sequencing of Halarchaeum acidiphilum strain MH1-52-1.</title>
        <authorList>
            <person name="Shimane Y."/>
            <person name="Minegishi H."/>
            <person name="Nishi S."/>
            <person name="Echigo A."/>
            <person name="Shuto A."/>
            <person name="Konishi M."/>
            <person name="Ito T."/>
            <person name="Ohkuma M."/>
            <person name="Ohta Y."/>
            <person name="Nagano Y."/>
            <person name="Tsubouchi T."/>
            <person name="Mori K."/>
            <person name="Usui K."/>
            <person name="Kamekura M."/>
            <person name="Usami R."/>
            <person name="Takaki Y."/>
            <person name="Hatada Y."/>
        </authorList>
    </citation>
    <scope>NUCLEOTIDE SEQUENCE [LARGE SCALE GENOMIC DNA]</scope>
    <source>
        <strain evidence="2 3">JCM 16109</strain>
    </source>
</reference>
<feature type="region of interest" description="Disordered" evidence="1">
    <location>
        <begin position="127"/>
        <end position="150"/>
    </location>
</feature>
<feature type="compositionally biased region" description="Low complexity" evidence="1">
    <location>
        <begin position="138"/>
        <end position="149"/>
    </location>
</feature>
<dbReference type="InterPro" id="IPR055533">
    <property type="entry name" value="DUF7109"/>
</dbReference>
<dbReference type="OrthoDB" id="214610at2157"/>
<gene>
    <name evidence="2" type="ORF">MBEHAL_2404</name>
</gene>
<evidence type="ECO:0000313" key="2">
    <source>
        <dbReference type="EMBL" id="GAD53644.1"/>
    </source>
</evidence>
<name>U3A7I1_9EURY</name>
<dbReference type="eggNOG" id="arCOG04675">
    <property type="taxonomic scope" value="Archaea"/>
</dbReference>
<dbReference type="AlphaFoldDB" id="U3A7I1"/>
<evidence type="ECO:0000313" key="3">
    <source>
        <dbReference type="Proteomes" id="UP000016986"/>
    </source>
</evidence>
<dbReference type="EMBL" id="BATA01000084">
    <property type="protein sequence ID" value="GAD53644.1"/>
    <property type="molecule type" value="Genomic_DNA"/>
</dbReference>
<dbReference type="Pfam" id="PF23421">
    <property type="entry name" value="DUF7109"/>
    <property type="match status" value="1"/>
</dbReference>
<accession>U3A7I1</accession>
<dbReference type="Proteomes" id="UP000016986">
    <property type="component" value="Unassembled WGS sequence"/>
</dbReference>
<proteinExistence type="predicted"/>
<sequence>MTLDSDELAGVCDLFGGLTRAELADAVADLAARRGDDHDRDSHDAAVEDARETYALVEIDGGVGLDFADLDADAPLLVPGPRAFPTLPDGGEDLPHLLDAPRRDLPRETVETAVRARLDADVAALAATGAEDDETETADTSGDDASATDPDLLLDVTYDAAALTGADFADVREAIDDAR</sequence>
<comment type="caution">
    <text evidence="2">The sequence shown here is derived from an EMBL/GenBank/DDBJ whole genome shotgun (WGS) entry which is preliminary data.</text>
</comment>
<protein>
    <submittedName>
        <fullName evidence="2">Uncharacterized protein</fullName>
    </submittedName>
</protein>
<organism evidence="2 3">
    <name type="scientific">Halarchaeum acidiphilum MH1-52-1</name>
    <dbReference type="NCBI Taxonomy" id="1261545"/>
    <lineage>
        <taxon>Archaea</taxon>
        <taxon>Methanobacteriati</taxon>
        <taxon>Methanobacteriota</taxon>
        <taxon>Stenosarchaea group</taxon>
        <taxon>Halobacteria</taxon>
        <taxon>Halobacteriales</taxon>
        <taxon>Halobacteriaceae</taxon>
    </lineage>
</organism>
<dbReference type="RefSeq" id="WP_021780699.1">
    <property type="nucleotide sequence ID" value="NZ_BATA01000084.1"/>
</dbReference>
<keyword evidence="3" id="KW-1185">Reference proteome</keyword>